<dbReference type="EMBL" id="JAMDMJ010000039">
    <property type="protein sequence ID" value="MCY9599025.1"/>
    <property type="molecule type" value="Genomic_DNA"/>
</dbReference>
<proteinExistence type="predicted"/>
<evidence type="ECO:0000313" key="2">
    <source>
        <dbReference type="Proteomes" id="UP001527202"/>
    </source>
</evidence>
<name>A0ABT4FKI5_9BACL</name>
<organism evidence="1 2">
    <name type="scientific">Paenibacillus chitinolyticus</name>
    <dbReference type="NCBI Taxonomy" id="79263"/>
    <lineage>
        <taxon>Bacteria</taxon>
        <taxon>Bacillati</taxon>
        <taxon>Bacillota</taxon>
        <taxon>Bacilli</taxon>
        <taxon>Bacillales</taxon>
        <taxon>Paenibacillaceae</taxon>
        <taxon>Paenibacillus</taxon>
    </lineage>
</organism>
<comment type="caution">
    <text evidence="1">The sequence shown here is derived from an EMBL/GenBank/DDBJ whole genome shotgun (WGS) entry which is preliminary data.</text>
</comment>
<dbReference type="Proteomes" id="UP001527202">
    <property type="component" value="Unassembled WGS sequence"/>
</dbReference>
<reference evidence="1 2" key="1">
    <citation type="submission" date="2022-05" db="EMBL/GenBank/DDBJ databases">
        <title>Genome Sequencing of Bee-Associated Microbes.</title>
        <authorList>
            <person name="Dunlap C."/>
        </authorList>
    </citation>
    <scope>NUCLEOTIDE SEQUENCE [LARGE SCALE GENOMIC DNA]</scope>
    <source>
        <strain evidence="1 2">NRRL B-23120</strain>
    </source>
</reference>
<protein>
    <submittedName>
        <fullName evidence="1">Uncharacterized protein</fullName>
    </submittedName>
</protein>
<accession>A0ABT4FKI5</accession>
<sequence>MQTAVLWSRELKQAVKEAVSSKAAPVSSASLSELEVESLQKAVSSEKPEVRYMMW</sequence>
<dbReference type="GeneID" id="95379002"/>
<dbReference type="RefSeq" id="WP_164977114.1">
    <property type="nucleotide sequence ID" value="NZ_BQWH01000001.1"/>
</dbReference>
<evidence type="ECO:0000313" key="1">
    <source>
        <dbReference type="EMBL" id="MCY9599025.1"/>
    </source>
</evidence>
<gene>
    <name evidence="1" type="ORF">M5X16_25030</name>
</gene>
<keyword evidence="2" id="KW-1185">Reference proteome</keyword>